<sequence>MKSDSKPLVVKLGGSLIDALGEIVPLLMSAERNMLIIPGGGVFADNIREINPDPDTAHWMAILAMEQYGYLISSSGEEDVWEEMEVPDKPKVMLPYRILKERDPLPHSWDITSDTIAAWFASELDADLLLLKSVDGLTRNKEIVSDVCVDEKFQEVDPCLISFVLDNNIDTWVINARNAPNLKAFFEGRNFLGTHIHRKFLSLKKPNL</sequence>
<dbReference type="GeneID" id="85230544"/>
<proteinExistence type="predicted"/>
<dbReference type="KEGG" id="mefw:F1737_10205"/>
<name>A0AA97I3S9_9EURY</name>
<protein>
    <submittedName>
        <fullName evidence="1">Uridylate kinase</fullName>
    </submittedName>
</protein>
<dbReference type="SUPFAM" id="SSF53633">
    <property type="entry name" value="Carbamate kinase-like"/>
    <property type="match status" value="1"/>
</dbReference>
<dbReference type="AlphaFoldDB" id="A0AA97I3S9"/>
<dbReference type="Gene3D" id="3.40.1160.10">
    <property type="entry name" value="Acetylglutamate kinase-like"/>
    <property type="match status" value="1"/>
</dbReference>
<gene>
    <name evidence="1" type="ORF">F1737_10205</name>
</gene>
<accession>A0AA97I3S9</accession>
<keyword evidence="1" id="KW-0418">Kinase</keyword>
<reference evidence="1 2" key="1">
    <citation type="submission" date="2019-09" db="EMBL/GenBank/DDBJ databases">
        <title>The complete genome of Methanoplanus sp. FWC-SCC4.</title>
        <authorList>
            <person name="Chen S.-C."/>
            <person name="Zhou Y.-Z."/>
            <person name="Lai M.-C."/>
        </authorList>
    </citation>
    <scope>NUCLEOTIDE SEQUENCE [LARGE SCALE GENOMIC DNA]</scope>
    <source>
        <strain evidence="1 2">FWC-SCC4</strain>
    </source>
</reference>
<dbReference type="EMBL" id="CP043875">
    <property type="protein sequence ID" value="WOF17023.1"/>
    <property type="molecule type" value="Genomic_DNA"/>
</dbReference>
<dbReference type="InterPro" id="IPR036393">
    <property type="entry name" value="AceGlu_kinase-like_sf"/>
</dbReference>
<dbReference type="RefSeq" id="WP_317136475.1">
    <property type="nucleotide sequence ID" value="NZ_CP043875.1"/>
</dbReference>
<organism evidence="1 2">
    <name type="scientific">Methanochimaera problematica</name>
    <dbReference type="NCBI Taxonomy" id="2609417"/>
    <lineage>
        <taxon>Archaea</taxon>
        <taxon>Methanobacteriati</taxon>
        <taxon>Methanobacteriota</taxon>
        <taxon>Stenosarchaea group</taxon>
        <taxon>Methanomicrobia</taxon>
        <taxon>Methanomicrobiales</taxon>
        <taxon>Methanomicrobiaceae</taxon>
        <taxon>Methanochimaera</taxon>
    </lineage>
</organism>
<dbReference type="Proteomes" id="UP001301797">
    <property type="component" value="Chromosome"/>
</dbReference>
<dbReference type="GO" id="GO:0016301">
    <property type="term" value="F:kinase activity"/>
    <property type="evidence" value="ECO:0007669"/>
    <property type="project" value="UniProtKB-KW"/>
</dbReference>
<keyword evidence="2" id="KW-1185">Reference proteome</keyword>
<keyword evidence="1" id="KW-0808">Transferase</keyword>
<evidence type="ECO:0000313" key="2">
    <source>
        <dbReference type="Proteomes" id="UP001301797"/>
    </source>
</evidence>
<evidence type="ECO:0000313" key="1">
    <source>
        <dbReference type="EMBL" id="WOF17023.1"/>
    </source>
</evidence>